<dbReference type="Proteomes" id="UP001303046">
    <property type="component" value="Unassembled WGS sequence"/>
</dbReference>
<keyword evidence="3" id="KW-1185">Reference proteome</keyword>
<comment type="caution">
    <text evidence="2">The sequence shown here is derived from an EMBL/GenBank/DDBJ whole genome shotgun (WGS) entry which is preliminary data.</text>
</comment>
<sequence>MAESPPRRETRLASIKGTTIIEDEVRSGRQSELKLKELRRVVKADPFQSAKGVMSTPGTLSGSEKGDIAETLATNKGL</sequence>
<accession>A0ABR1D695</accession>
<name>A0ABR1D695_NECAM</name>
<evidence type="ECO:0000313" key="3">
    <source>
        <dbReference type="Proteomes" id="UP001303046"/>
    </source>
</evidence>
<evidence type="ECO:0000256" key="1">
    <source>
        <dbReference type="SAM" id="MobiDB-lite"/>
    </source>
</evidence>
<evidence type="ECO:0000313" key="2">
    <source>
        <dbReference type="EMBL" id="KAK6746038.1"/>
    </source>
</evidence>
<reference evidence="2 3" key="1">
    <citation type="submission" date="2023-08" db="EMBL/GenBank/DDBJ databases">
        <title>A Necator americanus chromosomal reference genome.</title>
        <authorList>
            <person name="Ilik V."/>
            <person name="Petrzelkova K.J."/>
            <person name="Pardy F."/>
            <person name="Fuh T."/>
            <person name="Niatou-Singa F.S."/>
            <person name="Gouil Q."/>
            <person name="Baker L."/>
            <person name="Ritchie M.E."/>
            <person name="Jex A.R."/>
            <person name="Gazzola D."/>
            <person name="Li H."/>
            <person name="Toshio Fujiwara R."/>
            <person name="Zhan B."/>
            <person name="Aroian R.V."/>
            <person name="Pafco B."/>
            <person name="Schwarz E.M."/>
        </authorList>
    </citation>
    <scope>NUCLEOTIDE SEQUENCE [LARGE SCALE GENOMIC DNA]</scope>
    <source>
        <strain evidence="2 3">Aroian</strain>
        <tissue evidence="2">Whole animal</tissue>
    </source>
</reference>
<organism evidence="2 3">
    <name type="scientific">Necator americanus</name>
    <name type="common">Human hookworm</name>
    <dbReference type="NCBI Taxonomy" id="51031"/>
    <lineage>
        <taxon>Eukaryota</taxon>
        <taxon>Metazoa</taxon>
        <taxon>Ecdysozoa</taxon>
        <taxon>Nematoda</taxon>
        <taxon>Chromadorea</taxon>
        <taxon>Rhabditida</taxon>
        <taxon>Rhabditina</taxon>
        <taxon>Rhabditomorpha</taxon>
        <taxon>Strongyloidea</taxon>
        <taxon>Ancylostomatidae</taxon>
        <taxon>Bunostominae</taxon>
        <taxon>Necator</taxon>
    </lineage>
</organism>
<feature type="region of interest" description="Disordered" evidence="1">
    <location>
        <begin position="49"/>
        <end position="78"/>
    </location>
</feature>
<gene>
    <name evidence="2" type="primary">Necator_chrIII.g13029</name>
    <name evidence="2" type="ORF">RB195_012262</name>
</gene>
<protein>
    <submittedName>
        <fullName evidence="2">Uncharacterized protein</fullName>
    </submittedName>
</protein>
<dbReference type="EMBL" id="JAVFWL010000003">
    <property type="protein sequence ID" value="KAK6746038.1"/>
    <property type="molecule type" value="Genomic_DNA"/>
</dbReference>
<proteinExistence type="predicted"/>